<name>A0A4R0YSL0_9GAMM</name>
<evidence type="ECO:0000313" key="9">
    <source>
        <dbReference type="Proteomes" id="UP000291822"/>
    </source>
</evidence>
<evidence type="ECO:0000256" key="2">
    <source>
        <dbReference type="ARBA" id="ARBA00023012"/>
    </source>
</evidence>
<gene>
    <name evidence="8" type="ORF">EZM97_02945</name>
</gene>
<keyword evidence="3 5" id="KW-0238">DNA-binding</keyword>
<dbReference type="PANTHER" id="PTHR48111:SF40">
    <property type="entry name" value="PHOSPHATE REGULON TRANSCRIPTIONAL REGULATORY PROTEIN PHOB"/>
    <property type="match status" value="1"/>
</dbReference>
<feature type="DNA-binding region" description="OmpR/PhoB-type" evidence="5">
    <location>
        <begin position="127"/>
        <end position="230"/>
    </location>
</feature>
<reference evidence="8 9" key="1">
    <citation type="submission" date="2019-02" db="EMBL/GenBank/DDBJ databases">
        <title>Dyella amyloliquefaciens sp. nov., isolated from forest soil.</title>
        <authorList>
            <person name="Gao Z.-H."/>
            <person name="Qiu L.-H."/>
        </authorList>
    </citation>
    <scope>NUCLEOTIDE SEQUENCE [LARGE SCALE GENOMIC DNA]</scope>
    <source>
        <strain evidence="8 9">KACC 12747</strain>
    </source>
</reference>
<dbReference type="SUPFAM" id="SSF52172">
    <property type="entry name" value="CheY-like"/>
    <property type="match status" value="1"/>
</dbReference>
<dbReference type="CDD" id="cd17574">
    <property type="entry name" value="REC_OmpR"/>
    <property type="match status" value="1"/>
</dbReference>
<dbReference type="Pfam" id="PF00072">
    <property type="entry name" value="Response_reg"/>
    <property type="match status" value="1"/>
</dbReference>
<evidence type="ECO:0000256" key="4">
    <source>
        <dbReference type="PROSITE-ProRule" id="PRU00169"/>
    </source>
</evidence>
<comment type="caution">
    <text evidence="8">The sequence shown here is derived from an EMBL/GenBank/DDBJ whole genome shotgun (WGS) entry which is preliminary data.</text>
</comment>
<dbReference type="SUPFAM" id="SSF46894">
    <property type="entry name" value="C-terminal effector domain of the bipartite response regulators"/>
    <property type="match status" value="1"/>
</dbReference>
<dbReference type="GO" id="GO:0000156">
    <property type="term" value="F:phosphorelay response regulator activity"/>
    <property type="evidence" value="ECO:0007669"/>
    <property type="project" value="TreeGrafter"/>
</dbReference>
<dbReference type="Pfam" id="PF00486">
    <property type="entry name" value="Trans_reg_C"/>
    <property type="match status" value="1"/>
</dbReference>
<dbReference type="GO" id="GO:0032993">
    <property type="term" value="C:protein-DNA complex"/>
    <property type="evidence" value="ECO:0007669"/>
    <property type="project" value="TreeGrafter"/>
</dbReference>
<evidence type="ECO:0000256" key="1">
    <source>
        <dbReference type="ARBA" id="ARBA00022553"/>
    </source>
</evidence>
<sequence length="253" mass="27744">MRIAILEDTVKQAHAMARWLGHAGHECIVRHDGTGFIRLLETQSVDLLLLDWDVPGHSGLEVARWVRAHCSRNIPMVLVTQHDDDRSIVEGLESGADDYVVKPIGEAALVARVKAHLRRCYPGCDAGGRTRVGRYIHDPASRTVTIEGPAGCQSVSLSARESELAGLFFSQVGKVLSKDSLIQKIWSCVDRKHDAALATYVSKLRNLLQLRSKNGLLISTVYNHGYRMELVLAGSPVVAQQRWLGNVPVLAGG</sequence>
<dbReference type="InterPro" id="IPR001789">
    <property type="entry name" value="Sig_transdc_resp-reg_receiver"/>
</dbReference>
<dbReference type="Gene3D" id="6.10.250.690">
    <property type="match status" value="1"/>
</dbReference>
<evidence type="ECO:0000256" key="5">
    <source>
        <dbReference type="PROSITE-ProRule" id="PRU01091"/>
    </source>
</evidence>
<feature type="domain" description="Response regulatory" evidence="6">
    <location>
        <begin position="2"/>
        <end position="117"/>
    </location>
</feature>
<evidence type="ECO:0000259" key="6">
    <source>
        <dbReference type="PROSITE" id="PS50110"/>
    </source>
</evidence>
<dbReference type="InterPro" id="IPR016032">
    <property type="entry name" value="Sig_transdc_resp-reg_C-effctor"/>
</dbReference>
<dbReference type="EMBL" id="SJTG01000001">
    <property type="protein sequence ID" value="TCI12325.1"/>
    <property type="molecule type" value="Genomic_DNA"/>
</dbReference>
<dbReference type="PANTHER" id="PTHR48111">
    <property type="entry name" value="REGULATOR OF RPOS"/>
    <property type="match status" value="1"/>
</dbReference>
<dbReference type="GO" id="GO:0006355">
    <property type="term" value="P:regulation of DNA-templated transcription"/>
    <property type="evidence" value="ECO:0007669"/>
    <property type="project" value="InterPro"/>
</dbReference>
<dbReference type="InterPro" id="IPR039420">
    <property type="entry name" value="WalR-like"/>
</dbReference>
<proteinExistence type="predicted"/>
<protein>
    <submittedName>
        <fullName evidence="8">Response regulator transcription factor</fullName>
    </submittedName>
</protein>
<accession>A0A4R0YSL0</accession>
<organism evidence="8 9">
    <name type="scientific">Dyella soli</name>
    <dbReference type="NCBI Taxonomy" id="522319"/>
    <lineage>
        <taxon>Bacteria</taxon>
        <taxon>Pseudomonadati</taxon>
        <taxon>Pseudomonadota</taxon>
        <taxon>Gammaproteobacteria</taxon>
        <taxon>Lysobacterales</taxon>
        <taxon>Rhodanobacteraceae</taxon>
        <taxon>Dyella</taxon>
    </lineage>
</organism>
<dbReference type="AlphaFoldDB" id="A0A4R0YSL0"/>
<dbReference type="Gene3D" id="3.40.50.2300">
    <property type="match status" value="1"/>
</dbReference>
<feature type="modified residue" description="4-aspartylphosphate" evidence="4">
    <location>
        <position position="51"/>
    </location>
</feature>
<keyword evidence="2" id="KW-0902">Two-component regulatory system</keyword>
<dbReference type="RefSeq" id="WP_131151543.1">
    <property type="nucleotide sequence ID" value="NZ_SJTG01000001.1"/>
</dbReference>
<dbReference type="Gene3D" id="1.10.10.10">
    <property type="entry name" value="Winged helix-like DNA-binding domain superfamily/Winged helix DNA-binding domain"/>
    <property type="match status" value="1"/>
</dbReference>
<dbReference type="InterPro" id="IPR036388">
    <property type="entry name" value="WH-like_DNA-bd_sf"/>
</dbReference>
<dbReference type="InterPro" id="IPR001867">
    <property type="entry name" value="OmpR/PhoB-type_DNA-bd"/>
</dbReference>
<keyword evidence="1 4" id="KW-0597">Phosphoprotein</keyword>
<feature type="domain" description="OmpR/PhoB-type" evidence="7">
    <location>
        <begin position="127"/>
        <end position="230"/>
    </location>
</feature>
<evidence type="ECO:0000256" key="3">
    <source>
        <dbReference type="ARBA" id="ARBA00023125"/>
    </source>
</evidence>
<evidence type="ECO:0000259" key="7">
    <source>
        <dbReference type="PROSITE" id="PS51755"/>
    </source>
</evidence>
<evidence type="ECO:0000313" key="8">
    <source>
        <dbReference type="EMBL" id="TCI12325.1"/>
    </source>
</evidence>
<dbReference type="CDD" id="cd00383">
    <property type="entry name" value="trans_reg_C"/>
    <property type="match status" value="1"/>
</dbReference>
<dbReference type="SMART" id="SM00862">
    <property type="entry name" value="Trans_reg_C"/>
    <property type="match status" value="1"/>
</dbReference>
<dbReference type="PROSITE" id="PS50110">
    <property type="entry name" value="RESPONSE_REGULATORY"/>
    <property type="match status" value="1"/>
</dbReference>
<dbReference type="SMART" id="SM00448">
    <property type="entry name" value="REC"/>
    <property type="match status" value="1"/>
</dbReference>
<dbReference type="GO" id="GO:0000976">
    <property type="term" value="F:transcription cis-regulatory region binding"/>
    <property type="evidence" value="ECO:0007669"/>
    <property type="project" value="TreeGrafter"/>
</dbReference>
<dbReference type="InterPro" id="IPR011006">
    <property type="entry name" value="CheY-like_superfamily"/>
</dbReference>
<dbReference type="PROSITE" id="PS51755">
    <property type="entry name" value="OMPR_PHOB"/>
    <property type="match status" value="1"/>
</dbReference>
<dbReference type="GO" id="GO:0005829">
    <property type="term" value="C:cytosol"/>
    <property type="evidence" value="ECO:0007669"/>
    <property type="project" value="TreeGrafter"/>
</dbReference>
<keyword evidence="9" id="KW-1185">Reference proteome</keyword>
<dbReference type="Proteomes" id="UP000291822">
    <property type="component" value="Unassembled WGS sequence"/>
</dbReference>